<dbReference type="AlphaFoldDB" id="A0A9D1Y8E7"/>
<dbReference type="InterPro" id="IPR037883">
    <property type="entry name" value="Knr4/Smi1-like_sf"/>
</dbReference>
<dbReference type="SUPFAM" id="SSF160631">
    <property type="entry name" value="SMI1/KNR4-like"/>
    <property type="match status" value="1"/>
</dbReference>
<reference evidence="2" key="2">
    <citation type="submission" date="2021-04" db="EMBL/GenBank/DDBJ databases">
        <authorList>
            <person name="Gilroy R."/>
        </authorList>
    </citation>
    <scope>NUCLEOTIDE SEQUENCE</scope>
    <source>
        <strain evidence="2">ChiBcec16_6824</strain>
    </source>
</reference>
<dbReference type="EMBL" id="DXDX01000106">
    <property type="protein sequence ID" value="HIY21383.1"/>
    <property type="molecule type" value="Genomic_DNA"/>
</dbReference>
<gene>
    <name evidence="2" type="ORF">H9841_05740</name>
</gene>
<reference evidence="2" key="1">
    <citation type="journal article" date="2021" name="PeerJ">
        <title>Extensive microbial diversity within the chicken gut microbiome revealed by metagenomics and culture.</title>
        <authorList>
            <person name="Gilroy R."/>
            <person name="Ravi A."/>
            <person name="Getino M."/>
            <person name="Pursley I."/>
            <person name="Horton D.L."/>
            <person name="Alikhan N.F."/>
            <person name="Baker D."/>
            <person name="Gharbi K."/>
            <person name="Hall N."/>
            <person name="Watson M."/>
            <person name="Adriaenssens E.M."/>
            <person name="Foster-Nyarko E."/>
            <person name="Jarju S."/>
            <person name="Secka A."/>
            <person name="Antonio M."/>
            <person name="Oren A."/>
            <person name="Chaudhuri R.R."/>
            <person name="La Ragione R."/>
            <person name="Hildebrand F."/>
            <person name="Pallen M.J."/>
        </authorList>
    </citation>
    <scope>NUCLEOTIDE SEQUENCE</scope>
    <source>
        <strain evidence="2">ChiBcec16_6824</strain>
    </source>
</reference>
<sequence>MLYQQSAIDVLKTLGFSSDNGTEFLNKIRETLQLPLPQAYTDFMAYAANAPLFGTSDLWVGQMVPFPMKPYTLYSLLQEEIKDQQETWEEEEEERKDVLYELSQRSEADWPELMENFLIIGSDYAAGIALIGIRIQDLSQPDPAVYWCNQDVDISKWYIVEEHLSDFLFSILTNVLGCIDYDTAERALEKCGWEYEEYFDPEEDDWVSNDAVLERYGIQKSQLKRLRGWNDRPTFLCYDEEKSVFFVGSDDEEEPFLYAIRRHDAPSVFPSM</sequence>
<proteinExistence type="predicted"/>
<evidence type="ECO:0000259" key="1">
    <source>
        <dbReference type="Pfam" id="PF09346"/>
    </source>
</evidence>
<comment type="caution">
    <text evidence="2">The sequence shown here is derived from an EMBL/GenBank/DDBJ whole genome shotgun (WGS) entry which is preliminary data.</text>
</comment>
<name>A0A9D1Y8E7_9FIRM</name>
<dbReference type="Pfam" id="PF09346">
    <property type="entry name" value="SMI1_KNR4"/>
    <property type="match status" value="1"/>
</dbReference>
<evidence type="ECO:0000313" key="2">
    <source>
        <dbReference type="EMBL" id="HIY21383.1"/>
    </source>
</evidence>
<dbReference type="Gene3D" id="3.40.1580.10">
    <property type="entry name" value="SMI1/KNR4-like"/>
    <property type="match status" value="1"/>
</dbReference>
<organism evidence="2 3">
    <name type="scientific">Candidatus Flavonifractor merdigallinarum</name>
    <dbReference type="NCBI Taxonomy" id="2838589"/>
    <lineage>
        <taxon>Bacteria</taxon>
        <taxon>Bacillati</taxon>
        <taxon>Bacillota</taxon>
        <taxon>Clostridia</taxon>
        <taxon>Eubacteriales</taxon>
        <taxon>Oscillospiraceae</taxon>
        <taxon>Flavonifractor</taxon>
    </lineage>
</organism>
<protein>
    <submittedName>
        <fullName evidence="2">SMI1/KNR4 family protein</fullName>
    </submittedName>
</protein>
<dbReference type="InterPro" id="IPR018958">
    <property type="entry name" value="Knr4/Smi1-like_dom"/>
</dbReference>
<accession>A0A9D1Y8E7</accession>
<dbReference type="Proteomes" id="UP000823868">
    <property type="component" value="Unassembled WGS sequence"/>
</dbReference>
<evidence type="ECO:0000313" key="3">
    <source>
        <dbReference type="Proteomes" id="UP000823868"/>
    </source>
</evidence>
<feature type="domain" description="Knr4/Smi1-like" evidence="1">
    <location>
        <begin position="25"/>
        <end position="168"/>
    </location>
</feature>